<evidence type="ECO:0000256" key="3">
    <source>
        <dbReference type="SAM" id="SignalP"/>
    </source>
</evidence>
<keyword evidence="3" id="KW-0732">Signal</keyword>
<dbReference type="Proteomes" id="UP000827549">
    <property type="component" value="Chromosome 2"/>
</dbReference>
<evidence type="ECO:0000313" key="4">
    <source>
        <dbReference type="EMBL" id="WOO79063.1"/>
    </source>
</evidence>
<feature type="transmembrane region" description="Helical" evidence="2">
    <location>
        <begin position="285"/>
        <end position="304"/>
    </location>
</feature>
<feature type="compositionally biased region" description="Low complexity" evidence="1">
    <location>
        <begin position="213"/>
        <end position="233"/>
    </location>
</feature>
<proteinExistence type="predicted"/>
<gene>
    <name evidence="4" type="ORF">LOC62_02G002600</name>
</gene>
<dbReference type="GeneID" id="87805847"/>
<dbReference type="AlphaFoldDB" id="A0AAF1BP93"/>
<evidence type="ECO:0008006" key="6">
    <source>
        <dbReference type="Google" id="ProtNLM"/>
    </source>
</evidence>
<dbReference type="RefSeq" id="XP_062625095.1">
    <property type="nucleotide sequence ID" value="XM_062769111.1"/>
</dbReference>
<organism evidence="4 5">
    <name type="scientific">Vanrija pseudolonga</name>
    <dbReference type="NCBI Taxonomy" id="143232"/>
    <lineage>
        <taxon>Eukaryota</taxon>
        <taxon>Fungi</taxon>
        <taxon>Dikarya</taxon>
        <taxon>Basidiomycota</taxon>
        <taxon>Agaricomycotina</taxon>
        <taxon>Tremellomycetes</taxon>
        <taxon>Trichosporonales</taxon>
        <taxon>Trichosporonaceae</taxon>
        <taxon>Vanrija</taxon>
    </lineage>
</organism>
<sequence length="305" mass="31110">MLAIVALALLSAASAHTPRDLGGFLLSPQPERALSPAPRDDLPDFIPFAGVDPIPGYDATSPNVLSLGLDKRQSCGNWGMCADGGCAPWGSKCCGNRIYCAPGSFCNTIRGGCCPNGVGVCDNGSCAPFDASCCSTRGYCEAGYYCTTGGCCRNGQTCSGYGGGVRTSTWTVADVTSQTFDENTVYRTSTNTYTYTRAETTTSEYVPPPAEETTSSSVYVPPVPTTTSSLTTTTTSTTPIAAVASSAAAPTMAPGNFTVPPTTSHTLAPSATASRPVPISGAESLAAAVLPVVLGVFGALGTLVR</sequence>
<feature type="region of interest" description="Disordered" evidence="1">
    <location>
        <begin position="201"/>
        <end position="233"/>
    </location>
</feature>
<evidence type="ECO:0000313" key="5">
    <source>
        <dbReference type="Proteomes" id="UP000827549"/>
    </source>
</evidence>
<keyword evidence="2" id="KW-1133">Transmembrane helix</keyword>
<dbReference type="EMBL" id="CP086715">
    <property type="protein sequence ID" value="WOO79063.1"/>
    <property type="molecule type" value="Genomic_DNA"/>
</dbReference>
<accession>A0AAF1BP93</accession>
<feature type="region of interest" description="Disordered" evidence="1">
    <location>
        <begin position="251"/>
        <end position="271"/>
    </location>
</feature>
<keyword evidence="2" id="KW-0812">Transmembrane</keyword>
<feature type="signal peptide" evidence="3">
    <location>
        <begin position="1"/>
        <end position="15"/>
    </location>
</feature>
<reference evidence="4" key="1">
    <citation type="submission" date="2023-10" db="EMBL/GenBank/DDBJ databases">
        <authorList>
            <person name="Noh H."/>
        </authorList>
    </citation>
    <scope>NUCLEOTIDE SEQUENCE</scope>
    <source>
        <strain evidence="4">DUCC4014</strain>
    </source>
</reference>
<evidence type="ECO:0000256" key="1">
    <source>
        <dbReference type="SAM" id="MobiDB-lite"/>
    </source>
</evidence>
<feature type="compositionally biased region" description="Polar residues" evidence="1">
    <location>
        <begin position="259"/>
        <end position="271"/>
    </location>
</feature>
<keyword evidence="5" id="KW-1185">Reference proteome</keyword>
<protein>
    <recommendedName>
        <fullName evidence="6">Granulins domain-containing protein</fullName>
    </recommendedName>
</protein>
<keyword evidence="2" id="KW-0472">Membrane</keyword>
<evidence type="ECO:0000256" key="2">
    <source>
        <dbReference type="SAM" id="Phobius"/>
    </source>
</evidence>
<name>A0AAF1BP93_9TREE</name>
<feature type="chain" id="PRO_5042141129" description="Granulins domain-containing protein" evidence="3">
    <location>
        <begin position="16"/>
        <end position="305"/>
    </location>
</feature>